<dbReference type="FunFam" id="3.30.160.60:FF:000181">
    <property type="entry name" value="C2H2 type zinc finger protein"/>
    <property type="match status" value="1"/>
</dbReference>
<keyword evidence="9" id="KW-0804">Transcription</keyword>
<dbReference type="SMART" id="SM00355">
    <property type="entry name" value="ZnF_C2H2"/>
    <property type="match status" value="2"/>
</dbReference>
<feature type="region of interest" description="Disordered" evidence="12">
    <location>
        <begin position="1"/>
        <end position="237"/>
    </location>
</feature>
<evidence type="ECO:0000256" key="10">
    <source>
        <dbReference type="ARBA" id="ARBA00023242"/>
    </source>
</evidence>
<feature type="compositionally biased region" description="Low complexity" evidence="12">
    <location>
        <begin position="483"/>
        <end position="505"/>
    </location>
</feature>
<feature type="compositionally biased region" description="Low complexity" evidence="12">
    <location>
        <begin position="213"/>
        <end position="231"/>
    </location>
</feature>
<evidence type="ECO:0000256" key="5">
    <source>
        <dbReference type="ARBA" id="ARBA00022737"/>
    </source>
</evidence>
<feature type="compositionally biased region" description="Low complexity" evidence="12">
    <location>
        <begin position="733"/>
        <end position="761"/>
    </location>
</feature>
<dbReference type="Pfam" id="PF00096">
    <property type="entry name" value="zf-C2H2"/>
    <property type="match status" value="2"/>
</dbReference>
<dbReference type="GO" id="GO:0000981">
    <property type="term" value="F:DNA-binding transcription factor activity, RNA polymerase II-specific"/>
    <property type="evidence" value="ECO:0007669"/>
    <property type="project" value="TreeGrafter"/>
</dbReference>
<feature type="compositionally biased region" description="Polar residues" evidence="12">
    <location>
        <begin position="133"/>
        <end position="145"/>
    </location>
</feature>
<organism evidence="14 15">
    <name type="scientific">Aspergillus avenaceus</name>
    <dbReference type="NCBI Taxonomy" id="36643"/>
    <lineage>
        <taxon>Eukaryota</taxon>
        <taxon>Fungi</taxon>
        <taxon>Dikarya</taxon>
        <taxon>Ascomycota</taxon>
        <taxon>Pezizomycotina</taxon>
        <taxon>Eurotiomycetes</taxon>
        <taxon>Eurotiomycetidae</taxon>
        <taxon>Eurotiales</taxon>
        <taxon>Aspergillaceae</taxon>
        <taxon>Aspergillus</taxon>
        <taxon>Aspergillus subgen. Circumdati</taxon>
    </lineage>
</organism>
<dbReference type="EMBL" id="ML742172">
    <property type="protein sequence ID" value="KAE8148171.1"/>
    <property type="molecule type" value="Genomic_DNA"/>
</dbReference>
<evidence type="ECO:0000313" key="14">
    <source>
        <dbReference type="EMBL" id="KAE8148171.1"/>
    </source>
</evidence>
<dbReference type="InterPro" id="IPR036236">
    <property type="entry name" value="Znf_C2H2_sf"/>
</dbReference>
<feature type="compositionally biased region" description="Polar residues" evidence="12">
    <location>
        <begin position="48"/>
        <end position="82"/>
    </location>
</feature>
<dbReference type="FunFam" id="3.30.160.60:FF:000239">
    <property type="entry name" value="C2H2 type zinc finger protein"/>
    <property type="match status" value="1"/>
</dbReference>
<dbReference type="GO" id="GO:0008270">
    <property type="term" value="F:zinc ion binding"/>
    <property type="evidence" value="ECO:0007669"/>
    <property type="project" value="UniProtKB-KW"/>
</dbReference>
<evidence type="ECO:0000259" key="13">
    <source>
        <dbReference type="PROSITE" id="PS50157"/>
    </source>
</evidence>
<dbReference type="GO" id="GO:0045944">
    <property type="term" value="P:positive regulation of transcription by RNA polymerase II"/>
    <property type="evidence" value="ECO:0007669"/>
    <property type="project" value="UniProtKB-ARBA"/>
</dbReference>
<dbReference type="GO" id="GO:0071277">
    <property type="term" value="P:cellular response to calcium ion"/>
    <property type="evidence" value="ECO:0007669"/>
    <property type="project" value="UniProtKB-ARBA"/>
</dbReference>
<accession>A0A5N6TPX2</accession>
<evidence type="ECO:0000256" key="4">
    <source>
        <dbReference type="ARBA" id="ARBA00022723"/>
    </source>
</evidence>
<comment type="subcellular location">
    <subcellularLocation>
        <location evidence="2">Cytoplasm</location>
    </subcellularLocation>
    <subcellularLocation>
        <location evidence="1">Nucleus</location>
    </subcellularLocation>
</comment>
<proteinExistence type="predicted"/>
<keyword evidence="5" id="KW-0677">Repeat</keyword>
<feature type="compositionally biased region" description="Polar residues" evidence="12">
    <location>
        <begin position="20"/>
        <end position="32"/>
    </location>
</feature>
<name>A0A5N6TPX2_ASPAV</name>
<feature type="domain" description="C2H2-type" evidence="13">
    <location>
        <begin position="538"/>
        <end position="565"/>
    </location>
</feature>
<keyword evidence="6 11" id="KW-0863">Zinc-finger</keyword>
<feature type="compositionally biased region" description="Low complexity" evidence="12">
    <location>
        <begin position="272"/>
        <end position="284"/>
    </location>
</feature>
<evidence type="ECO:0000256" key="9">
    <source>
        <dbReference type="ARBA" id="ARBA00023163"/>
    </source>
</evidence>
<evidence type="ECO:0000256" key="11">
    <source>
        <dbReference type="PROSITE-ProRule" id="PRU00042"/>
    </source>
</evidence>
<keyword evidence="8" id="KW-0805">Transcription regulation</keyword>
<reference evidence="14 15" key="1">
    <citation type="submission" date="2019-04" db="EMBL/GenBank/DDBJ databases">
        <title>Friends and foes A comparative genomics study of 23 Aspergillus species from section Flavi.</title>
        <authorList>
            <consortium name="DOE Joint Genome Institute"/>
            <person name="Kjaerbolling I."/>
            <person name="Vesth T."/>
            <person name="Frisvad J.C."/>
            <person name="Nybo J.L."/>
            <person name="Theobald S."/>
            <person name="Kildgaard S."/>
            <person name="Isbrandt T."/>
            <person name="Kuo A."/>
            <person name="Sato A."/>
            <person name="Lyhne E.K."/>
            <person name="Kogle M.E."/>
            <person name="Wiebenga A."/>
            <person name="Kun R.S."/>
            <person name="Lubbers R.J."/>
            <person name="Makela M.R."/>
            <person name="Barry K."/>
            <person name="Chovatia M."/>
            <person name="Clum A."/>
            <person name="Daum C."/>
            <person name="Haridas S."/>
            <person name="He G."/>
            <person name="LaButti K."/>
            <person name="Lipzen A."/>
            <person name="Mondo S."/>
            <person name="Riley R."/>
            <person name="Salamov A."/>
            <person name="Simmons B.A."/>
            <person name="Magnuson J.K."/>
            <person name="Henrissat B."/>
            <person name="Mortensen U.H."/>
            <person name="Larsen T.O."/>
            <person name="Devries R.P."/>
            <person name="Grigoriev I.V."/>
            <person name="Machida M."/>
            <person name="Baker S.E."/>
            <person name="Andersen M.R."/>
        </authorList>
    </citation>
    <scope>NUCLEOTIDE SEQUENCE [LARGE SCALE GENOMIC DNA]</scope>
    <source>
        <strain evidence="14 15">IBT 18842</strain>
    </source>
</reference>
<evidence type="ECO:0000313" key="15">
    <source>
        <dbReference type="Proteomes" id="UP000325780"/>
    </source>
</evidence>
<sequence length="774" mass="83957">MDSQDTLRDAGQNAVGVKNRSVSPSTLPQQPYENAASPGLTLDPSFAVSYQSASFNPNNNPTSPDSYSYTSGGYLSPTSAQTLAPPDQSFPHSLQLPQSFDPTLINQLDHSSGLSMQQQQQQQHQHPPSQPSEENFSSMLSSNPTDFDFALYSPNSTTGPDYDTSLMLDPQMHSQSRQVHQGVNPADLLSQTPSPHAAASPQMSPQDQQPHHSSPGPMSPPGSTTGTYYTPQHSRHTSLDPASAAYLTGNSHQDWQAVMNNAAFQGHRRAPSEVSEVSSAAPSPYMSQHESFDGVDNNPSPLLAPQNDPGLYDNALGIESFTLSEQHQPHHQAISPAHSPYISPQLMPQQGTEMLPNIPYISGNQYPGPSTDLYGNGVDAVGNLQPGNAADIGQASQMAPPSINVEFAPPSRTPIFPQSKPAADLDSLSPPPSMRSRMRSKSDPYAHPASRSRSPVSVSSSLEPLAPSAPRSLSPFDSMGRQPHSNPSSRDPSPSRSGRRLSTSSIDSRNYILGLADPQRPGANPNDSKRVQKHPATFQCHLCPKRFTRAYNLRSHLRTHTDERPFVCTVCGKAFARQHDRKRHEGLHSGEKKFVCRGELSRGGQWGCGRRFARADALGRHFRSEAGRICIKPLLDEESQERDRSMMDQQQQAQAGHLQPVPPPLMVPGMDGQHGNGFILPAALLAQYPALQNLQWDQIPATADDPSDIGGRSSFDASSGGEFGFEDDESNLSSVSGVSGYGSPQDNLYMMNSQNQMLNLNPGDPGYTNTEWRD</sequence>
<dbReference type="OrthoDB" id="8117402at2759"/>
<evidence type="ECO:0000256" key="2">
    <source>
        <dbReference type="ARBA" id="ARBA00004496"/>
    </source>
</evidence>
<keyword evidence="7" id="KW-0862">Zinc</keyword>
<feature type="compositionally biased region" description="Polar residues" evidence="12">
    <location>
        <begin position="172"/>
        <end position="181"/>
    </location>
</feature>
<keyword evidence="10" id="KW-0539">Nucleus</keyword>
<feature type="region of interest" description="Disordered" evidence="12">
    <location>
        <begin position="266"/>
        <end position="292"/>
    </location>
</feature>
<dbReference type="Gene3D" id="3.30.160.60">
    <property type="entry name" value="Classic Zinc Finger"/>
    <property type="match status" value="3"/>
</dbReference>
<feature type="region of interest" description="Disordered" evidence="12">
    <location>
        <begin position="701"/>
        <end position="774"/>
    </location>
</feature>
<dbReference type="InterPro" id="IPR050527">
    <property type="entry name" value="Snail/Krueppel_Znf"/>
</dbReference>
<dbReference type="PANTHER" id="PTHR24388">
    <property type="entry name" value="ZINC FINGER PROTEIN"/>
    <property type="match status" value="1"/>
</dbReference>
<feature type="region of interest" description="Disordered" evidence="12">
    <location>
        <begin position="401"/>
        <end position="532"/>
    </location>
</feature>
<dbReference type="AlphaFoldDB" id="A0A5N6TPX2"/>
<dbReference type="FunFam" id="3.30.160.60:FF:000146">
    <property type="entry name" value="C2H2 type zinc finger protein"/>
    <property type="match status" value="1"/>
</dbReference>
<dbReference type="PROSITE" id="PS50157">
    <property type="entry name" value="ZINC_FINGER_C2H2_2"/>
    <property type="match status" value="2"/>
</dbReference>
<evidence type="ECO:0000256" key="8">
    <source>
        <dbReference type="ARBA" id="ARBA00023015"/>
    </source>
</evidence>
<feature type="compositionally biased region" description="Low complexity" evidence="12">
    <location>
        <begin position="117"/>
        <end position="127"/>
    </location>
</feature>
<evidence type="ECO:0000256" key="7">
    <source>
        <dbReference type="ARBA" id="ARBA00022833"/>
    </source>
</evidence>
<dbReference type="Proteomes" id="UP000325780">
    <property type="component" value="Unassembled WGS sequence"/>
</dbReference>
<dbReference type="GO" id="GO:0005634">
    <property type="term" value="C:nucleus"/>
    <property type="evidence" value="ECO:0007669"/>
    <property type="project" value="UniProtKB-SubCell"/>
</dbReference>
<gene>
    <name evidence="14" type="ORF">BDV25DRAFT_168646</name>
</gene>
<evidence type="ECO:0000256" key="3">
    <source>
        <dbReference type="ARBA" id="ARBA00022490"/>
    </source>
</evidence>
<dbReference type="GO" id="GO:0000978">
    <property type="term" value="F:RNA polymerase II cis-regulatory region sequence-specific DNA binding"/>
    <property type="evidence" value="ECO:0007669"/>
    <property type="project" value="TreeGrafter"/>
</dbReference>
<feature type="compositionally biased region" description="Low complexity" evidence="12">
    <location>
        <begin position="448"/>
        <end position="475"/>
    </location>
</feature>
<dbReference type="GO" id="GO:0005737">
    <property type="term" value="C:cytoplasm"/>
    <property type="evidence" value="ECO:0007669"/>
    <property type="project" value="UniProtKB-SubCell"/>
</dbReference>
<feature type="compositionally biased region" description="Polar residues" evidence="12">
    <location>
        <begin position="90"/>
        <end position="116"/>
    </location>
</feature>
<dbReference type="PROSITE" id="PS00028">
    <property type="entry name" value="ZINC_FINGER_C2H2_1"/>
    <property type="match status" value="2"/>
</dbReference>
<dbReference type="InterPro" id="IPR013087">
    <property type="entry name" value="Znf_C2H2_type"/>
</dbReference>
<keyword evidence="4" id="KW-0479">Metal-binding</keyword>
<feature type="domain" description="C2H2-type" evidence="13">
    <location>
        <begin position="566"/>
        <end position="593"/>
    </location>
</feature>
<evidence type="ECO:0000256" key="1">
    <source>
        <dbReference type="ARBA" id="ARBA00004123"/>
    </source>
</evidence>
<evidence type="ECO:0000256" key="6">
    <source>
        <dbReference type="ARBA" id="ARBA00022771"/>
    </source>
</evidence>
<dbReference type="SUPFAM" id="SSF57667">
    <property type="entry name" value="beta-beta-alpha zinc fingers"/>
    <property type="match status" value="1"/>
</dbReference>
<protein>
    <recommendedName>
        <fullName evidence="13">C2H2-type domain-containing protein</fullName>
    </recommendedName>
</protein>
<dbReference type="PANTHER" id="PTHR24388:SF54">
    <property type="entry name" value="PROTEIN ESCARGOT"/>
    <property type="match status" value="1"/>
</dbReference>
<keyword evidence="15" id="KW-1185">Reference proteome</keyword>
<evidence type="ECO:0000256" key="12">
    <source>
        <dbReference type="SAM" id="MobiDB-lite"/>
    </source>
</evidence>
<keyword evidence="3" id="KW-0963">Cytoplasm</keyword>
<feature type="compositionally biased region" description="Polar residues" evidence="12">
    <location>
        <begin position="201"/>
        <end position="212"/>
    </location>
</feature>